<feature type="region of interest" description="Disordered" evidence="10">
    <location>
        <begin position="750"/>
        <end position="781"/>
    </location>
</feature>
<dbReference type="GO" id="GO:0006606">
    <property type="term" value="P:protein import into nucleus"/>
    <property type="evidence" value="ECO:0007669"/>
    <property type="project" value="TreeGrafter"/>
</dbReference>
<dbReference type="InterPro" id="IPR011502">
    <property type="entry name" value="Nucleoporin_Nup85"/>
</dbReference>
<dbReference type="GO" id="GO:0045893">
    <property type="term" value="P:positive regulation of DNA-templated transcription"/>
    <property type="evidence" value="ECO:0007669"/>
    <property type="project" value="TreeGrafter"/>
</dbReference>
<keyword evidence="4 9" id="KW-0509">mRNA transport</keyword>
<dbReference type="InterPro" id="IPR015943">
    <property type="entry name" value="WD40/YVTN_repeat-like_dom_sf"/>
</dbReference>
<keyword evidence="3 9" id="KW-0813">Transport</keyword>
<keyword evidence="8 9" id="KW-0539">Nucleus</keyword>
<evidence type="ECO:0000256" key="4">
    <source>
        <dbReference type="ARBA" id="ARBA00022816"/>
    </source>
</evidence>
<gene>
    <name evidence="11" type="ORF">FOB64_000332</name>
</gene>
<dbReference type="Proteomes" id="UP000536275">
    <property type="component" value="Unassembled WGS sequence"/>
</dbReference>
<reference evidence="11 12" key="1">
    <citation type="submission" date="2020-03" db="EMBL/GenBank/DDBJ databases">
        <title>FDA dAtabase for Regulatory Grade micrObial Sequences (FDA-ARGOS): Supporting development and validation of Infectious Disease Dx tests.</title>
        <authorList>
            <person name="Campos J."/>
            <person name="Goldberg B."/>
            <person name="Tallon L."/>
            <person name="Sadzewicz L."/>
            <person name="Vavikolanu K."/>
            <person name="Mehta A."/>
            <person name="Aluvathingal J."/>
            <person name="Nadendla S."/>
            <person name="Nandy P."/>
            <person name="Geyer C."/>
            <person name="Yan Y."/>
            <person name="Sichtig H."/>
        </authorList>
    </citation>
    <scope>NUCLEOTIDE SEQUENCE [LARGE SCALE GENOMIC DNA]</scope>
    <source>
        <strain evidence="11 12">FDAARGOS_656</strain>
    </source>
</reference>
<keyword evidence="5 9" id="KW-0653">Protein transport</keyword>
<organism evidence="11 12">
    <name type="scientific">Candida albicans</name>
    <name type="common">Yeast</name>
    <dbReference type="NCBI Taxonomy" id="5476"/>
    <lineage>
        <taxon>Eukaryota</taxon>
        <taxon>Fungi</taxon>
        <taxon>Dikarya</taxon>
        <taxon>Ascomycota</taxon>
        <taxon>Saccharomycotina</taxon>
        <taxon>Pichiomycetes</taxon>
        <taxon>Debaryomycetaceae</taxon>
        <taxon>Candida/Lodderomyces clade</taxon>
        <taxon>Candida</taxon>
    </lineage>
</organism>
<evidence type="ECO:0000256" key="7">
    <source>
        <dbReference type="ARBA" id="ARBA00023132"/>
    </source>
</evidence>
<dbReference type="GO" id="GO:0031965">
    <property type="term" value="C:nuclear membrane"/>
    <property type="evidence" value="ECO:0007669"/>
    <property type="project" value="UniProtKB-UniRule"/>
</dbReference>
<feature type="compositionally biased region" description="Low complexity" evidence="10">
    <location>
        <begin position="762"/>
        <end position="780"/>
    </location>
</feature>
<dbReference type="Pfam" id="PF07575">
    <property type="entry name" value="Nucleopor_Nup85"/>
    <property type="match status" value="1"/>
</dbReference>
<evidence type="ECO:0000256" key="3">
    <source>
        <dbReference type="ARBA" id="ARBA00022448"/>
    </source>
</evidence>
<evidence type="ECO:0000256" key="6">
    <source>
        <dbReference type="ARBA" id="ARBA00023010"/>
    </source>
</evidence>
<accession>A0A8H6F5R2</accession>
<dbReference type="PANTHER" id="PTHR13373:SF21">
    <property type="entry name" value="NUCLEAR PORE COMPLEX PROTEIN NUP85"/>
    <property type="match status" value="1"/>
</dbReference>
<comment type="subunit">
    <text evidence="9">Component of the nuclear pore complex (NPC).</text>
</comment>
<sequence length="1484" mass="168813">MFVLSKVSGQDALSQSVVIYPLNYTACVVALTASGQKLILYKVEYNELIYLESIDFDEKVLAITKIKIDGQEAVVYLDDQSQIGILFIDNEFCTTIKILAKLSSTGQSKIIDSPVYMVADPAANTRFIAFHIFCEVVHVFHFNSISSVDDILGKTPNNSVSSTRRKNRRSDLGKWWSLESISVGRINVKQIAILEKPTNTMAISYRDSNSNFFTRCLPVKGIDPVHAKQPIIEFEQEYLCLIIPIQVGGYIVLSTFSIFYFPDDQIQYMSTSSEINDIAIIQSHVKLHCIKELTKPGNGISEENYVSFEIIDKSRFLIIADLGEVTIPYYNGLSHIAGDLFFQSSQFSRSVLFSVLPEKPHIHIRAYIESSPPVLDIKDGCGQGVEELYTCQGSWEGSELRKYGAVQHTPELLETKTIDMQIERLRIVNSTVMVYNIDGDSVALETHNLMPKITHLKIESNVLDYYKDPGFQCCVTRSSLLVNGKTMVNESFIYSSVVPEISTVVAVSDTKSIHVQSKNYEFAFESEKLKEITSIDAIHSRFVVSQWSNENVAYLADAIYGAFSSNVNKSEKHNAMKLVKIDTDSMGNQITAITAVRSKNYTYTIIGDALGNVNLIQTDSNDSSICRVHKFNIGDQINCIFALGRKKSWGAQICVVGTVSGGLFVLNNTDLNGCNDSLVEFAARNHLELLDCDGESVNNNEKSQCKEIVSDTVIARVLSHIIANSSEFSQTYKYTNFESKFDDIDMLEIPEDDDGENSIDNSISSETEGISDSSDSSKSSYDQWSPVAIFKSDKEYIDLSDWLNTQKSLEFKFDVQKYRKGIEKSRPFDEKYILYVNNMFKIIQKLTEDDITRFDLEEDDSPIGLVMDSMGSKAKQVRKFKKIDEALREIIDYLQDLVNSIPKEEQESYDSQCLQHVLYILECFEANNFYFDIQQKPELIIKWVNTFDPKPDPELLNDVIVNTPQPYLHPRFWNTCISQLLTRGLFTQIHEVIEHSQYQELKEKCPELYAVIGDMDTLLSNYTSYSSKGQFTAWKLLACEFRDSLSSVRNESITETKHKLIIDQIYDLACIFTGLPKTISSYCDTWYEVYLALSLYQPPSDIFDDENENLDGLTEACFLNILENNFLKVLETLHELDPPTTAYLAELMELRFLLRGYYFDVTVTSSASFEDLLNRRIVSEYFLTRHAYDCLNIHELVPVGIGLLLNNVVCTSNNAVSANRKVIATFLPNYICNTNDDLEWALTICANLNLVSTARQLYYQAGLKSLEEGYMYEALNNFVNCYDPTLLSGENHSEGMKKVHYIVWDLIFANCLVHNRPIKDELINNIVDKKVDLNFKIHPVIQQCLAPYAVLKEFYETLPQRDIKLSNKLSKLIHLLKFNYLPKKFVPLLLAQFIPFLSEPNTTFQLPDLVIIIELLDNYESDRNEKELKEGADLYLYSINNIESDADENDWRKLVGKDNLPKDIDSFTRLLRNLIAAKVGKVFI</sequence>
<keyword evidence="6 9" id="KW-0811">Translocation</keyword>
<dbReference type="EMBL" id="JABWAD010000007">
    <property type="protein sequence ID" value="KAF6072283.1"/>
    <property type="molecule type" value="Genomic_DNA"/>
</dbReference>
<comment type="subcellular location">
    <subcellularLocation>
        <location evidence="1 9">Nucleus</location>
        <location evidence="1 9">Nuclear pore complex</location>
    </subcellularLocation>
</comment>
<dbReference type="GO" id="GO:0006406">
    <property type="term" value="P:mRNA export from nucleus"/>
    <property type="evidence" value="ECO:0007669"/>
    <property type="project" value="TreeGrafter"/>
</dbReference>
<comment type="caution">
    <text evidence="11">The sequence shown here is derived from an EMBL/GenBank/DDBJ whole genome shotgun (WGS) entry which is preliminary data.</text>
</comment>
<name>A0A8H6F5R2_CANAX</name>
<dbReference type="GO" id="GO:0031080">
    <property type="term" value="C:nuclear pore outer ring"/>
    <property type="evidence" value="ECO:0007669"/>
    <property type="project" value="TreeGrafter"/>
</dbReference>
<dbReference type="Gene3D" id="2.130.10.10">
    <property type="entry name" value="YVTN repeat-like/Quinoprotein amine dehydrogenase"/>
    <property type="match status" value="1"/>
</dbReference>
<evidence type="ECO:0000256" key="10">
    <source>
        <dbReference type="SAM" id="MobiDB-lite"/>
    </source>
</evidence>
<evidence type="ECO:0000256" key="5">
    <source>
        <dbReference type="ARBA" id="ARBA00022927"/>
    </source>
</evidence>
<evidence type="ECO:0000256" key="1">
    <source>
        <dbReference type="ARBA" id="ARBA00004567"/>
    </source>
</evidence>
<evidence type="ECO:0000313" key="11">
    <source>
        <dbReference type="EMBL" id="KAF6072283.1"/>
    </source>
</evidence>
<evidence type="ECO:0000256" key="2">
    <source>
        <dbReference type="ARBA" id="ARBA00005573"/>
    </source>
</evidence>
<comment type="similarity">
    <text evidence="2 9">Belongs to the nucleoporin Nup85 family.</text>
</comment>
<evidence type="ECO:0000313" key="12">
    <source>
        <dbReference type="Proteomes" id="UP000536275"/>
    </source>
</evidence>
<evidence type="ECO:0000256" key="8">
    <source>
        <dbReference type="ARBA" id="ARBA00023242"/>
    </source>
</evidence>
<dbReference type="PANTHER" id="PTHR13373">
    <property type="entry name" value="FROUNT PROTEIN-RELATED"/>
    <property type="match status" value="1"/>
</dbReference>
<keyword evidence="9" id="KW-0472">Membrane</keyword>
<proteinExistence type="inferred from homology"/>
<keyword evidence="7 9" id="KW-0906">Nuclear pore complex</keyword>
<comment type="function">
    <text evidence="9">Functions as a component of the nuclear pore complex (NPC).</text>
</comment>
<dbReference type="GO" id="GO:0017056">
    <property type="term" value="F:structural constituent of nuclear pore"/>
    <property type="evidence" value="ECO:0007669"/>
    <property type="project" value="TreeGrafter"/>
</dbReference>
<protein>
    <recommendedName>
        <fullName evidence="9">Nuclear pore complex protein Nup85</fullName>
    </recommendedName>
</protein>
<evidence type="ECO:0000256" key="9">
    <source>
        <dbReference type="RuleBase" id="RU365073"/>
    </source>
</evidence>